<organism evidence="2 3">
    <name type="scientific">Moheibacter stercoris</name>
    <dbReference type="NCBI Taxonomy" id="1628251"/>
    <lineage>
        <taxon>Bacteria</taxon>
        <taxon>Pseudomonadati</taxon>
        <taxon>Bacteroidota</taxon>
        <taxon>Flavobacteriia</taxon>
        <taxon>Flavobacteriales</taxon>
        <taxon>Weeksellaceae</taxon>
        <taxon>Moheibacter</taxon>
    </lineage>
</organism>
<evidence type="ECO:0000313" key="2">
    <source>
        <dbReference type="EMBL" id="MET3732554.1"/>
    </source>
</evidence>
<reference evidence="2 3" key="1">
    <citation type="submission" date="2024-06" db="EMBL/GenBank/DDBJ databases">
        <title>Genomic Encyclopedia of Type Strains, Phase IV (KMG-IV): sequencing the most valuable type-strain genomes for metagenomic binning, comparative biology and taxonomic classification.</title>
        <authorList>
            <person name="Goeker M."/>
        </authorList>
    </citation>
    <scope>NUCLEOTIDE SEQUENCE [LARGE SCALE GENOMIC DNA]</scope>
    <source>
        <strain evidence="2 3">DSM 29388</strain>
    </source>
</reference>
<sequence>MKNLTLLLVIFVFTNCQAQSNTVKKKEIKFDQAWIWEYTNTTVPEDEIGHKGEVWVYYNEKLQYWLFTAESYGITGEMFNWILAKPDGTYIVDYTDEFGKTGRLEMKAEFEKSKLLPEHYVANGKSNWYNQEDLGFPKFKGDGYSVTYEMVNDTSEFYLAPNEKINFAPIYLFNQLDSDAKLPIFFPVDLPGNWIYLEESTQMPQGEIQVKLTTITPTEYYINL</sequence>
<feature type="signal peptide" evidence="1">
    <location>
        <begin position="1"/>
        <end position="18"/>
    </location>
</feature>
<keyword evidence="3" id="KW-1185">Reference proteome</keyword>
<dbReference type="EMBL" id="JBEPMO010000014">
    <property type="protein sequence ID" value="MET3732554.1"/>
    <property type="molecule type" value="Genomic_DNA"/>
</dbReference>
<dbReference type="RefSeq" id="WP_354509886.1">
    <property type="nucleotide sequence ID" value="NZ_JBEPMO010000014.1"/>
</dbReference>
<name>A0ABV2LVG5_9FLAO</name>
<evidence type="ECO:0000313" key="3">
    <source>
        <dbReference type="Proteomes" id="UP001549146"/>
    </source>
</evidence>
<gene>
    <name evidence="2" type="ORF">ABID46_002143</name>
</gene>
<keyword evidence="1" id="KW-0732">Signal</keyword>
<comment type="caution">
    <text evidence="2">The sequence shown here is derived from an EMBL/GenBank/DDBJ whole genome shotgun (WGS) entry which is preliminary data.</text>
</comment>
<feature type="chain" id="PRO_5047026006" evidence="1">
    <location>
        <begin position="19"/>
        <end position="224"/>
    </location>
</feature>
<accession>A0ABV2LVG5</accession>
<dbReference type="Proteomes" id="UP001549146">
    <property type="component" value="Unassembled WGS sequence"/>
</dbReference>
<evidence type="ECO:0000256" key="1">
    <source>
        <dbReference type="SAM" id="SignalP"/>
    </source>
</evidence>
<proteinExistence type="predicted"/>
<protein>
    <submittedName>
        <fullName evidence="2">Uncharacterized protein</fullName>
    </submittedName>
</protein>